<dbReference type="Proteomes" id="UP000288725">
    <property type="component" value="Chromosome 3"/>
</dbReference>
<evidence type="ECO:0000256" key="1">
    <source>
        <dbReference type="SAM" id="MobiDB-lite"/>
    </source>
</evidence>
<gene>
    <name evidence="2" type="ORF">VDGE_30360</name>
</gene>
<proteinExistence type="predicted"/>
<evidence type="ECO:0000313" key="3">
    <source>
        <dbReference type="Proteomes" id="UP000288725"/>
    </source>
</evidence>
<comment type="caution">
    <text evidence="2">The sequence shown here is derived from an EMBL/GenBank/DDBJ whole genome shotgun (WGS) entry which is preliminary data.</text>
</comment>
<reference evidence="2 3" key="1">
    <citation type="submission" date="2018-12" db="EMBL/GenBank/DDBJ databases">
        <title>Genome of Verticillium dahliae isolate Getta Getta.</title>
        <authorList>
            <person name="Gardiner D.M."/>
        </authorList>
    </citation>
    <scope>NUCLEOTIDE SEQUENCE [LARGE SCALE GENOMIC DNA]</scope>
    <source>
        <strain evidence="2 3">Getta Getta</strain>
    </source>
</reference>
<organism evidence="2 3">
    <name type="scientific">Verticillium dahliae</name>
    <name type="common">Verticillium wilt</name>
    <dbReference type="NCBI Taxonomy" id="27337"/>
    <lineage>
        <taxon>Eukaryota</taxon>
        <taxon>Fungi</taxon>
        <taxon>Dikarya</taxon>
        <taxon>Ascomycota</taxon>
        <taxon>Pezizomycotina</taxon>
        <taxon>Sordariomycetes</taxon>
        <taxon>Hypocreomycetidae</taxon>
        <taxon>Glomerellales</taxon>
        <taxon>Plectosphaerellaceae</taxon>
        <taxon>Verticillium</taxon>
    </lineage>
</organism>
<sequence>MQDARGTTSVPDRVLALLEHSSTQHLLSSLLDIDFVKLSKFTTQRLSSTSSTEFPRYNSSRPSTHETIHTPTVHASKSISPLQLHASSLSPNS</sequence>
<feature type="compositionally biased region" description="Polar residues" evidence="1">
    <location>
        <begin position="69"/>
        <end position="93"/>
    </location>
</feature>
<feature type="compositionally biased region" description="Polar residues" evidence="1">
    <location>
        <begin position="48"/>
        <end position="62"/>
    </location>
</feature>
<dbReference type="AlphaFoldDB" id="A0A444RSF5"/>
<protein>
    <submittedName>
        <fullName evidence="2">Uncharacterized protein</fullName>
    </submittedName>
</protein>
<dbReference type="EMBL" id="RSDZ01000097">
    <property type="protein sequence ID" value="RXG44057.1"/>
    <property type="molecule type" value="Genomic_DNA"/>
</dbReference>
<feature type="region of interest" description="Disordered" evidence="1">
    <location>
        <begin position="48"/>
        <end position="93"/>
    </location>
</feature>
<evidence type="ECO:0000313" key="2">
    <source>
        <dbReference type="EMBL" id="RXG44057.1"/>
    </source>
</evidence>
<name>A0A444RSF5_VERDA</name>
<accession>A0A444RSF5</accession>